<dbReference type="EMBL" id="CP036316">
    <property type="protein sequence ID" value="QDT64773.1"/>
    <property type="molecule type" value="Genomic_DNA"/>
</dbReference>
<dbReference type="RefSeq" id="WP_145262216.1">
    <property type="nucleotide sequence ID" value="NZ_CP036316.1"/>
</dbReference>
<accession>A0A517T8T6</accession>
<dbReference type="AlphaFoldDB" id="A0A517T8T6"/>
<proteinExistence type="predicted"/>
<keyword evidence="3" id="KW-1185">Reference proteome</keyword>
<organism evidence="2 3">
    <name type="scientific">Calycomorphotria hydatis</name>
    <dbReference type="NCBI Taxonomy" id="2528027"/>
    <lineage>
        <taxon>Bacteria</taxon>
        <taxon>Pseudomonadati</taxon>
        <taxon>Planctomycetota</taxon>
        <taxon>Planctomycetia</taxon>
        <taxon>Planctomycetales</taxon>
        <taxon>Planctomycetaceae</taxon>
        <taxon>Calycomorphotria</taxon>
    </lineage>
</organism>
<evidence type="ECO:0000313" key="2">
    <source>
        <dbReference type="EMBL" id="QDT64773.1"/>
    </source>
</evidence>
<feature type="chain" id="PRO_5022208021" evidence="1">
    <location>
        <begin position="24"/>
        <end position="162"/>
    </location>
</feature>
<keyword evidence="1" id="KW-0732">Signal</keyword>
<evidence type="ECO:0000256" key="1">
    <source>
        <dbReference type="SAM" id="SignalP"/>
    </source>
</evidence>
<dbReference type="Proteomes" id="UP000319976">
    <property type="component" value="Chromosome"/>
</dbReference>
<dbReference type="KEGG" id="chya:V22_20140"/>
<gene>
    <name evidence="2" type="ORF">V22_20140</name>
</gene>
<protein>
    <submittedName>
        <fullName evidence="2">Uncharacterized protein</fullName>
    </submittedName>
</protein>
<evidence type="ECO:0000313" key="3">
    <source>
        <dbReference type="Proteomes" id="UP000319976"/>
    </source>
</evidence>
<name>A0A517T8T6_9PLAN</name>
<reference evidence="2 3" key="1">
    <citation type="submission" date="2019-02" db="EMBL/GenBank/DDBJ databases">
        <title>Deep-cultivation of Planctomycetes and their phenomic and genomic characterization uncovers novel biology.</title>
        <authorList>
            <person name="Wiegand S."/>
            <person name="Jogler M."/>
            <person name="Boedeker C."/>
            <person name="Pinto D."/>
            <person name="Vollmers J."/>
            <person name="Rivas-Marin E."/>
            <person name="Kohn T."/>
            <person name="Peeters S.H."/>
            <person name="Heuer A."/>
            <person name="Rast P."/>
            <person name="Oberbeckmann S."/>
            <person name="Bunk B."/>
            <person name="Jeske O."/>
            <person name="Meyerdierks A."/>
            <person name="Storesund J.E."/>
            <person name="Kallscheuer N."/>
            <person name="Luecker S."/>
            <person name="Lage O.M."/>
            <person name="Pohl T."/>
            <person name="Merkel B.J."/>
            <person name="Hornburger P."/>
            <person name="Mueller R.-W."/>
            <person name="Bruemmer F."/>
            <person name="Labrenz M."/>
            <person name="Spormann A.M."/>
            <person name="Op den Camp H."/>
            <person name="Overmann J."/>
            <person name="Amann R."/>
            <person name="Jetten M.S.M."/>
            <person name="Mascher T."/>
            <person name="Medema M.H."/>
            <person name="Devos D.P."/>
            <person name="Kaster A.-K."/>
            <person name="Ovreas L."/>
            <person name="Rohde M."/>
            <person name="Galperin M.Y."/>
            <person name="Jogler C."/>
        </authorList>
    </citation>
    <scope>NUCLEOTIDE SEQUENCE [LARGE SCALE GENOMIC DNA]</scope>
    <source>
        <strain evidence="2 3">V22</strain>
    </source>
</reference>
<feature type="signal peptide" evidence="1">
    <location>
        <begin position="1"/>
        <end position="23"/>
    </location>
</feature>
<sequence length="162" mass="17411" precursor="true">MLKNIIALAVVVSVFSLTASANADGWSWKNIFGGQDYFGSSGEYLGCNMPNVSGALISLEQRDNPSVTPVATSLVGRTIKSERQVVTAFPTYLVAKTTTSAVRPATQYGTPLEGKTTTLEARVVTPPQISAAVGTGLRISFSCSRNFKSPRPQYGRWLFFVP</sequence>